<evidence type="ECO:0000313" key="4">
    <source>
        <dbReference type="EMBL" id="OHB01561.1"/>
    </source>
</evidence>
<dbReference type="InterPro" id="IPR035986">
    <property type="entry name" value="PKD_dom_sf"/>
</dbReference>
<dbReference type="SUPFAM" id="SSF74853">
    <property type="entry name" value="Lamin A/C globular tail domain"/>
    <property type="match status" value="1"/>
</dbReference>
<accession>A0A1G2TW94</accession>
<protein>
    <recommendedName>
        <fullName evidence="6">PKD domain-containing protein</fullName>
    </recommendedName>
</protein>
<feature type="domain" description="LTD" evidence="3">
    <location>
        <begin position="261"/>
        <end position="354"/>
    </location>
</feature>
<reference evidence="4 5" key="1">
    <citation type="journal article" date="2016" name="Nat. Commun.">
        <title>Thousands of microbial genomes shed light on interconnected biogeochemical processes in an aquifer system.</title>
        <authorList>
            <person name="Anantharaman K."/>
            <person name="Brown C.T."/>
            <person name="Hug L.A."/>
            <person name="Sharon I."/>
            <person name="Castelle C.J."/>
            <person name="Probst A.J."/>
            <person name="Thomas B.C."/>
            <person name="Singh A."/>
            <person name="Wilkins M.J."/>
            <person name="Karaoz U."/>
            <person name="Brodie E.L."/>
            <person name="Williams K.H."/>
            <person name="Hubbard S.S."/>
            <person name="Banfield J.F."/>
        </authorList>
    </citation>
    <scope>NUCLEOTIDE SEQUENCE [LARGE SCALE GENOMIC DNA]</scope>
</reference>
<feature type="domain" description="PKD" evidence="2">
    <location>
        <begin position="223"/>
        <end position="252"/>
    </location>
</feature>
<dbReference type="PROSITE" id="PS50093">
    <property type="entry name" value="PKD"/>
    <property type="match status" value="1"/>
</dbReference>
<gene>
    <name evidence="4" type="ORF">A3A96_02710</name>
</gene>
<dbReference type="InterPro" id="IPR000601">
    <property type="entry name" value="PKD_dom"/>
</dbReference>
<dbReference type="InterPro" id="IPR013783">
    <property type="entry name" value="Ig-like_fold"/>
</dbReference>
<proteinExistence type="predicted"/>
<dbReference type="PROSITE" id="PS51841">
    <property type="entry name" value="LTD"/>
    <property type="match status" value="1"/>
</dbReference>
<dbReference type="AlphaFoldDB" id="A0A1G2TW94"/>
<dbReference type="Gene3D" id="2.60.40.1260">
    <property type="entry name" value="Lamin Tail domain"/>
    <property type="match status" value="1"/>
</dbReference>
<evidence type="ECO:0000259" key="3">
    <source>
        <dbReference type="PROSITE" id="PS51841"/>
    </source>
</evidence>
<dbReference type="InterPro" id="IPR036415">
    <property type="entry name" value="Lamin_tail_dom_sf"/>
</dbReference>
<comment type="caution">
    <text evidence="4">The sequence shown here is derived from an EMBL/GenBank/DDBJ whole genome shotgun (WGS) entry which is preliminary data.</text>
</comment>
<dbReference type="Proteomes" id="UP000177707">
    <property type="component" value="Unassembled WGS sequence"/>
</dbReference>
<evidence type="ECO:0008006" key="6">
    <source>
        <dbReference type="Google" id="ProtNLM"/>
    </source>
</evidence>
<sequence length="440" mass="47896">MRYFDKTFFKFTLGFLVIVAISLMIIYTTSAYAAGVEKIVFTTDHQSIKPNIISLPITIQTQDLGGNLFQTPETIDLEFVSTSATGEFLGSTGNPVADYMSKNTANKTFYYKDSSEGNFTITINAKGRETLVEWSTSQQVIVSSGASDNTTDDNTNLPGEVLGASSSEASSGGGGSATDNVSSLNSQLEILAGSDRTTSPGSPIWFQATVKKNTTKAGPELNWSFGDGNVGVGPLVSHVYKYSGDYVVVLSARAGDIFSVSRLKVKVTESIIEVRDEGEYLEITNNGNTEINLFNWKIENKGKGFIFQPNTIILPKSTVKIDKNLLTMKGLDNSIETSLKNSLGEEVFHFTLVEAIDLNEASKNIEIIKKEAFGIQEKAKNLGLIPQTNSQQANVLGAISVKGEEENEIATNTENVIYEARIEEGILSKLTNFIKRVFSR</sequence>
<evidence type="ECO:0000256" key="1">
    <source>
        <dbReference type="SAM" id="MobiDB-lite"/>
    </source>
</evidence>
<name>A0A1G2TW94_9BACT</name>
<dbReference type="STRING" id="1802758.A3A96_02710"/>
<dbReference type="Gene3D" id="2.60.40.10">
    <property type="entry name" value="Immunoglobulins"/>
    <property type="match status" value="1"/>
</dbReference>
<dbReference type="EMBL" id="MHWB01000011">
    <property type="protein sequence ID" value="OHB01561.1"/>
    <property type="molecule type" value="Genomic_DNA"/>
</dbReference>
<organism evidence="4 5">
    <name type="scientific">Candidatus Zambryskibacteria bacterium RIFCSPLOWO2_01_FULL_39_39</name>
    <dbReference type="NCBI Taxonomy" id="1802758"/>
    <lineage>
        <taxon>Bacteria</taxon>
        <taxon>Candidatus Zambryskiibacteriota</taxon>
    </lineage>
</organism>
<feature type="compositionally biased region" description="Polar residues" evidence="1">
    <location>
        <begin position="143"/>
        <end position="157"/>
    </location>
</feature>
<dbReference type="Pfam" id="PF18911">
    <property type="entry name" value="PKD_4"/>
    <property type="match status" value="1"/>
</dbReference>
<dbReference type="SUPFAM" id="SSF49299">
    <property type="entry name" value="PKD domain"/>
    <property type="match status" value="1"/>
</dbReference>
<dbReference type="InterPro" id="IPR001322">
    <property type="entry name" value="Lamin_tail_dom"/>
</dbReference>
<evidence type="ECO:0000313" key="5">
    <source>
        <dbReference type="Proteomes" id="UP000177707"/>
    </source>
</evidence>
<evidence type="ECO:0000259" key="2">
    <source>
        <dbReference type="PROSITE" id="PS50093"/>
    </source>
</evidence>
<feature type="region of interest" description="Disordered" evidence="1">
    <location>
        <begin position="143"/>
        <end position="181"/>
    </location>
</feature>